<evidence type="ECO:0000313" key="5">
    <source>
        <dbReference type="EMBL" id="MBP2328309.1"/>
    </source>
</evidence>
<accession>A0ABS4TV68</accession>
<name>A0ABS4TV68_9PSEU</name>
<comment type="caution">
    <text evidence="5">The sequence shown here is derived from an EMBL/GenBank/DDBJ whole genome shotgun (WGS) entry which is preliminary data.</text>
</comment>
<dbReference type="Pfam" id="PF22725">
    <property type="entry name" value="GFO_IDH_MocA_C3"/>
    <property type="match status" value="1"/>
</dbReference>
<dbReference type="Pfam" id="PF01408">
    <property type="entry name" value="GFO_IDH_MocA"/>
    <property type="match status" value="1"/>
</dbReference>
<evidence type="ECO:0000256" key="2">
    <source>
        <dbReference type="ARBA" id="ARBA00023002"/>
    </source>
</evidence>
<dbReference type="Proteomes" id="UP001519332">
    <property type="component" value="Unassembled WGS sequence"/>
</dbReference>
<gene>
    <name evidence="5" type="ORF">JOF56_008694</name>
</gene>
<dbReference type="SUPFAM" id="SSF55347">
    <property type="entry name" value="Glyceraldehyde-3-phosphate dehydrogenase-like, C-terminal domain"/>
    <property type="match status" value="1"/>
</dbReference>
<dbReference type="InterPro" id="IPR000683">
    <property type="entry name" value="Gfo/Idh/MocA-like_OxRdtase_N"/>
</dbReference>
<sequence length="387" mass="41406">MAAPTIPPIRLGLIGTGLAVEKLHWPALRELGDRYMVTAFTDRSAEQSRRFADYSGADPARAAADRAALLARDDVDAVLISVPIPHLYEVARDALTAGKDVLCEKPTGVDAEQAAAFLALAAAHPDRTFVVGENFFYRDDLRYARALLDDGAIGRLHLMAWRHTGQLVPREGRFTGTPWRQRPQYRGGIHLDFGVHHIAQIRLLCGDIAQVHGAVQAANSTIDAPSDLTLNLVFTGGAIGNYTASYPEIPVPPEPNDMRLYGTEGVLVLAGSESERHVTRSSSDATTNTATTHTTVFRGIDNGYRAELVDFADAVQFGVRPVGSVAQSVANAMVVQRALDSAERAAVLALDPVPGAGPVPLWRPRGSTGLFDGLPGQRISSSASFAA</sequence>
<feature type="domain" description="GFO/IDH/MocA-like oxidoreductase" evidence="4">
    <location>
        <begin position="142"/>
        <end position="267"/>
    </location>
</feature>
<dbReference type="SUPFAM" id="SSF51735">
    <property type="entry name" value="NAD(P)-binding Rossmann-fold domains"/>
    <property type="match status" value="1"/>
</dbReference>
<proteinExistence type="inferred from homology"/>
<keyword evidence="6" id="KW-1185">Reference proteome</keyword>
<organism evidence="5 6">
    <name type="scientific">Kibdelosporangium banguiense</name>
    <dbReference type="NCBI Taxonomy" id="1365924"/>
    <lineage>
        <taxon>Bacteria</taxon>
        <taxon>Bacillati</taxon>
        <taxon>Actinomycetota</taxon>
        <taxon>Actinomycetes</taxon>
        <taxon>Pseudonocardiales</taxon>
        <taxon>Pseudonocardiaceae</taxon>
        <taxon>Kibdelosporangium</taxon>
    </lineage>
</organism>
<comment type="similarity">
    <text evidence="1">Belongs to the Gfo/Idh/MocA family.</text>
</comment>
<dbReference type="InterPro" id="IPR051317">
    <property type="entry name" value="Gfo/Idh/MocA_oxidoreduct"/>
</dbReference>
<dbReference type="RefSeq" id="WP_209645324.1">
    <property type="nucleotide sequence ID" value="NZ_JAGINW010000001.1"/>
</dbReference>
<evidence type="ECO:0000259" key="3">
    <source>
        <dbReference type="Pfam" id="PF01408"/>
    </source>
</evidence>
<dbReference type="EMBL" id="JAGINW010000001">
    <property type="protein sequence ID" value="MBP2328309.1"/>
    <property type="molecule type" value="Genomic_DNA"/>
</dbReference>
<dbReference type="PANTHER" id="PTHR43708">
    <property type="entry name" value="CONSERVED EXPRESSED OXIDOREDUCTASE (EUROFUNG)"/>
    <property type="match status" value="1"/>
</dbReference>
<dbReference type="Gene3D" id="3.30.360.10">
    <property type="entry name" value="Dihydrodipicolinate Reductase, domain 2"/>
    <property type="match status" value="1"/>
</dbReference>
<dbReference type="PANTHER" id="PTHR43708:SF5">
    <property type="entry name" value="CONSERVED EXPRESSED OXIDOREDUCTASE (EUROFUNG)-RELATED"/>
    <property type="match status" value="1"/>
</dbReference>
<dbReference type="InterPro" id="IPR055170">
    <property type="entry name" value="GFO_IDH_MocA-like_dom"/>
</dbReference>
<protein>
    <submittedName>
        <fullName evidence="5">Dehydrogenase</fullName>
    </submittedName>
</protein>
<feature type="domain" description="Gfo/Idh/MocA-like oxidoreductase N-terminal" evidence="3">
    <location>
        <begin position="9"/>
        <end position="129"/>
    </location>
</feature>
<reference evidence="5 6" key="1">
    <citation type="submission" date="2021-03" db="EMBL/GenBank/DDBJ databases">
        <title>Sequencing the genomes of 1000 actinobacteria strains.</title>
        <authorList>
            <person name="Klenk H.-P."/>
        </authorList>
    </citation>
    <scope>NUCLEOTIDE SEQUENCE [LARGE SCALE GENOMIC DNA]</scope>
    <source>
        <strain evidence="5 6">DSM 46670</strain>
    </source>
</reference>
<evidence type="ECO:0000313" key="6">
    <source>
        <dbReference type="Proteomes" id="UP001519332"/>
    </source>
</evidence>
<evidence type="ECO:0000256" key="1">
    <source>
        <dbReference type="ARBA" id="ARBA00010928"/>
    </source>
</evidence>
<dbReference type="InterPro" id="IPR036291">
    <property type="entry name" value="NAD(P)-bd_dom_sf"/>
</dbReference>
<evidence type="ECO:0000259" key="4">
    <source>
        <dbReference type="Pfam" id="PF22725"/>
    </source>
</evidence>
<keyword evidence="2" id="KW-0560">Oxidoreductase</keyword>
<dbReference type="Gene3D" id="3.40.50.720">
    <property type="entry name" value="NAD(P)-binding Rossmann-like Domain"/>
    <property type="match status" value="1"/>
</dbReference>